<feature type="domain" description="HTH marR-type" evidence="1">
    <location>
        <begin position="68"/>
        <end position="102"/>
    </location>
</feature>
<accession>A0A8S5NC26</accession>
<evidence type="ECO:0000313" key="2">
    <source>
        <dbReference type="EMBL" id="DAD91988.1"/>
    </source>
</evidence>
<reference evidence="2" key="1">
    <citation type="journal article" date="2021" name="Proc. Natl. Acad. Sci. U.S.A.">
        <title>A Catalog of Tens of Thousands of Viruses from Human Metagenomes Reveals Hidden Associations with Chronic Diseases.</title>
        <authorList>
            <person name="Tisza M.J."/>
            <person name="Buck C.B."/>
        </authorList>
    </citation>
    <scope>NUCLEOTIDE SEQUENCE</scope>
    <source>
        <strain evidence="2">Ctdoa10</strain>
    </source>
</reference>
<dbReference type="SUPFAM" id="SSF46785">
    <property type="entry name" value="Winged helix' DNA-binding domain"/>
    <property type="match status" value="1"/>
</dbReference>
<dbReference type="GO" id="GO:0003700">
    <property type="term" value="F:DNA-binding transcription factor activity"/>
    <property type="evidence" value="ECO:0007669"/>
    <property type="project" value="InterPro"/>
</dbReference>
<organism evidence="2">
    <name type="scientific">Siphoviridae sp. ctdoa10</name>
    <dbReference type="NCBI Taxonomy" id="2826400"/>
    <lineage>
        <taxon>Viruses</taxon>
        <taxon>Duplodnaviria</taxon>
        <taxon>Heunggongvirae</taxon>
        <taxon>Uroviricota</taxon>
        <taxon>Caudoviricetes</taxon>
    </lineage>
</organism>
<dbReference type="Pfam" id="PF01047">
    <property type="entry name" value="MarR"/>
    <property type="match status" value="1"/>
</dbReference>
<dbReference type="Gene3D" id="1.10.10.10">
    <property type="entry name" value="Winged helix-like DNA-binding domain superfamily/Winged helix DNA-binding domain"/>
    <property type="match status" value="1"/>
</dbReference>
<dbReference type="InterPro" id="IPR000835">
    <property type="entry name" value="HTH_MarR-typ"/>
</dbReference>
<evidence type="ECO:0000259" key="1">
    <source>
        <dbReference type="Pfam" id="PF01047"/>
    </source>
</evidence>
<proteinExistence type="predicted"/>
<dbReference type="EMBL" id="BK015125">
    <property type="protein sequence ID" value="DAD91988.1"/>
    <property type="molecule type" value="Genomic_DNA"/>
</dbReference>
<dbReference type="InterPro" id="IPR036388">
    <property type="entry name" value="WH-like_DNA-bd_sf"/>
</dbReference>
<dbReference type="InterPro" id="IPR036390">
    <property type="entry name" value="WH_DNA-bd_sf"/>
</dbReference>
<name>A0A8S5NC26_9CAUD</name>
<protein>
    <submittedName>
        <fullName evidence="2">Ftsk gamma domain</fullName>
    </submittedName>
</protein>
<sequence>MEPDDTTPMFNIAHMSLTHEQTAPIYGVIAHYYLGTKYSPSMTFVLQSLAVIEATANISEDGHGFYASLGDIVQHSNLDASTVTRVINELEQAEVLARHRRPFKPSIFWVTWENTLLGDEGAAYLYAAQNLIWDN</sequence>